<dbReference type="InterPro" id="IPR036390">
    <property type="entry name" value="WH_DNA-bd_sf"/>
</dbReference>
<dbReference type="AlphaFoldDB" id="X1BJU9"/>
<dbReference type="GO" id="GO:0003700">
    <property type="term" value="F:DNA-binding transcription factor activity"/>
    <property type="evidence" value="ECO:0007669"/>
    <property type="project" value="InterPro"/>
</dbReference>
<evidence type="ECO:0000313" key="2">
    <source>
        <dbReference type="EMBL" id="GAG84363.1"/>
    </source>
</evidence>
<dbReference type="InterPro" id="IPR000847">
    <property type="entry name" value="LysR_HTH_N"/>
</dbReference>
<evidence type="ECO:0000259" key="1">
    <source>
        <dbReference type="Pfam" id="PF00126"/>
    </source>
</evidence>
<dbReference type="EMBL" id="BART01017979">
    <property type="protein sequence ID" value="GAG84363.1"/>
    <property type="molecule type" value="Genomic_DNA"/>
</dbReference>
<comment type="caution">
    <text evidence="2">The sequence shown here is derived from an EMBL/GenBank/DDBJ whole genome shotgun (WGS) entry which is preliminary data.</text>
</comment>
<gene>
    <name evidence="2" type="ORF">S01H4_34036</name>
</gene>
<protein>
    <recommendedName>
        <fullName evidence="1">HTH lysR-type domain-containing protein</fullName>
    </recommendedName>
</protein>
<dbReference type="SUPFAM" id="SSF46785">
    <property type="entry name" value="Winged helix' DNA-binding domain"/>
    <property type="match status" value="1"/>
</dbReference>
<dbReference type="InterPro" id="IPR051815">
    <property type="entry name" value="Molybdate_resp_trans_reg"/>
</dbReference>
<reference evidence="2" key="1">
    <citation type="journal article" date="2014" name="Front. Microbiol.">
        <title>High frequency of phylogenetically diverse reductive dehalogenase-homologous genes in deep subseafloor sedimentary metagenomes.</title>
        <authorList>
            <person name="Kawai M."/>
            <person name="Futagami T."/>
            <person name="Toyoda A."/>
            <person name="Takaki Y."/>
            <person name="Nishi S."/>
            <person name="Hori S."/>
            <person name="Arai W."/>
            <person name="Tsubouchi T."/>
            <person name="Morono Y."/>
            <person name="Uchiyama I."/>
            <person name="Ito T."/>
            <person name="Fujiyama A."/>
            <person name="Inagaki F."/>
            <person name="Takami H."/>
        </authorList>
    </citation>
    <scope>NUCLEOTIDE SEQUENCE</scope>
    <source>
        <strain evidence="2">Expedition CK06-06</strain>
    </source>
</reference>
<dbReference type="PANTHER" id="PTHR30432:SF1">
    <property type="entry name" value="DNA-BINDING TRANSCRIPTIONAL DUAL REGULATOR MODE"/>
    <property type="match status" value="1"/>
</dbReference>
<dbReference type="InterPro" id="IPR036388">
    <property type="entry name" value="WH-like_DNA-bd_sf"/>
</dbReference>
<dbReference type="Pfam" id="PF00126">
    <property type="entry name" value="HTH_1"/>
    <property type="match status" value="1"/>
</dbReference>
<sequence length="86" mass="9320">ILQAVHEEGTITKGAQKLGMSYRYAWGVIKKIEKKLGIRIVETFKGGNVGGGGAKVTEYGLQLIKTFSKLNSEFEEVLKTTSGSSL</sequence>
<proteinExistence type="predicted"/>
<feature type="domain" description="HTH lysR-type" evidence="1">
    <location>
        <begin position="1"/>
        <end position="60"/>
    </location>
</feature>
<feature type="non-terminal residue" evidence="2">
    <location>
        <position position="1"/>
    </location>
</feature>
<name>X1BJU9_9ZZZZ</name>
<accession>X1BJU9</accession>
<dbReference type="PANTHER" id="PTHR30432">
    <property type="entry name" value="TRANSCRIPTIONAL REGULATOR MODE"/>
    <property type="match status" value="1"/>
</dbReference>
<dbReference type="Gene3D" id="1.10.10.10">
    <property type="entry name" value="Winged helix-like DNA-binding domain superfamily/Winged helix DNA-binding domain"/>
    <property type="match status" value="1"/>
</dbReference>
<organism evidence="2">
    <name type="scientific">marine sediment metagenome</name>
    <dbReference type="NCBI Taxonomy" id="412755"/>
    <lineage>
        <taxon>unclassified sequences</taxon>
        <taxon>metagenomes</taxon>
        <taxon>ecological metagenomes</taxon>
    </lineage>
</organism>